<protein>
    <submittedName>
        <fullName evidence="9">Carbohydrate ABC transporter permease</fullName>
    </submittedName>
</protein>
<dbReference type="Pfam" id="PF00528">
    <property type="entry name" value="BPD_transp_1"/>
    <property type="match status" value="1"/>
</dbReference>
<gene>
    <name evidence="9" type="ORF">P8A22_00825</name>
</gene>
<dbReference type="PANTHER" id="PTHR43744">
    <property type="entry name" value="ABC TRANSPORTER PERMEASE PROTEIN MG189-RELATED-RELATED"/>
    <property type="match status" value="1"/>
</dbReference>
<keyword evidence="4 7" id="KW-0812">Transmembrane</keyword>
<feature type="transmembrane region" description="Helical" evidence="7">
    <location>
        <begin position="235"/>
        <end position="256"/>
    </location>
</feature>
<evidence type="ECO:0000256" key="5">
    <source>
        <dbReference type="ARBA" id="ARBA00022989"/>
    </source>
</evidence>
<feature type="transmembrane region" description="Helical" evidence="7">
    <location>
        <begin position="135"/>
        <end position="152"/>
    </location>
</feature>
<keyword evidence="3" id="KW-1003">Cell membrane</keyword>
<evidence type="ECO:0000256" key="1">
    <source>
        <dbReference type="ARBA" id="ARBA00004651"/>
    </source>
</evidence>
<evidence type="ECO:0000313" key="10">
    <source>
        <dbReference type="Proteomes" id="UP001229952"/>
    </source>
</evidence>
<accession>A0ABY9HVY6</accession>
<feature type="transmembrane region" description="Helical" evidence="7">
    <location>
        <begin position="102"/>
        <end position="123"/>
    </location>
</feature>
<organism evidence="9 10">
    <name type="scientific">Streptomyces laculatispora</name>
    <dbReference type="NCBI Taxonomy" id="887464"/>
    <lineage>
        <taxon>Bacteria</taxon>
        <taxon>Bacillati</taxon>
        <taxon>Actinomycetota</taxon>
        <taxon>Actinomycetes</taxon>
        <taxon>Kitasatosporales</taxon>
        <taxon>Streptomycetaceae</taxon>
        <taxon>Streptomyces</taxon>
    </lineage>
</organism>
<feature type="transmembrane region" description="Helical" evidence="7">
    <location>
        <begin position="66"/>
        <end position="90"/>
    </location>
</feature>
<comment type="subcellular location">
    <subcellularLocation>
        <location evidence="1 7">Cell membrane</location>
        <topology evidence="1 7">Multi-pass membrane protein</topology>
    </subcellularLocation>
</comment>
<dbReference type="EMBL" id="CP120992">
    <property type="protein sequence ID" value="WLQ38722.1"/>
    <property type="molecule type" value="Genomic_DNA"/>
</dbReference>
<evidence type="ECO:0000259" key="8">
    <source>
        <dbReference type="PROSITE" id="PS50928"/>
    </source>
</evidence>
<evidence type="ECO:0000256" key="2">
    <source>
        <dbReference type="ARBA" id="ARBA00022448"/>
    </source>
</evidence>
<feature type="domain" description="ABC transmembrane type-1" evidence="8">
    <location>
        <begin position="67"/>
        <end position="256"/>
    </location>
</feature>
<name>A0ABY9HVY6_9ACTN</name>
<dbReference type="PROSITE" id="PS50928">
    <property type="entry name" value="ABC_TM1"/>
    <property type="match status" value="1"/>
</dbReference>
<keyword evidence="10" id="KW-1185">Reference proteome</keyword>
<dbReference type="SUPFAM" id="SSF161098">
    <property type="entry name" value="MetI-like"/>
    <property type="match status" value="1"/>
</dbReference>
<evidence type="ECO:0000313" key="9">
    <source>
        <dbReference type="EMBL" id="WLQ38722.1"/>
    </source>
</evidence>
<dbReference type="InterPro" id="IPR035906">
    <property type="entry name" value="MetI-like_sf"/>
</dbReference>
<feature type="transmembrane region" description="Helical" evidence="7">
    <location>
        <begin position="189"/>
        <end position="210"/>
    </location>
</feature>
<dbReference type="Gene3D" id="1.10.3720.10">
    <property type="entry name" value="MetI-like"/>
    <property type="match status" value="1"/>
</dbReference>
<sequence>MKRHSPLLTLLLAGAFGLCVAPFYWLAMAATQENSDVFSWPPKLLPGGHLMENLQGLQDSIGLTRVLFNSVLVAGVQTAGAVVVSVLAGYAFAKFEFRGRNLFFVLLLSTLVLPDTVMLIPIFEMMMKLGLIDSYQSVILPGLVTPFGIFLMRQSLRSMPDELLDAARVDGAGELRVLWQIVIPVNRPVIAALALFVFLGGWNQFVWPLIALRSPDMYTLPVATATLQGLVTTNYAQVLLAAAIAAIPVMALFLVLQRQFISGLLAGATKE</sequence>
<comment type="similarity">
    <text evidence="7">Belongs to the binding-protein-dependent transport system permease family.</text>
</comment>
<keyword evidence="6 7" id="KW-0472">Membrane</keyword>
<evidence type="ECO:0000256" key="7">
    <source>
        <dbReference type="RuleBase" id="RU363032"/>
    </source>
</evidence>
<evidence type="ECO:0000256" key="4">
    <source>
        <dbReference type="ARBA" id="ARBA00022692"/>
    </source>
</evidence>
<dbReference type="PANTHER" id="PTHR43744:SF12">
    <property type="entry name" value="ABC TRANSPORTER PERMEASE PROTEIN MG189-RELATED"/>
    <property type="match status" value="1"/>
</dbReference>
<dbReference type="CDD" id="cd06261">
    <property type="entry name" value="TM_PBP2"/>
    <property type="match status" value="1"/>
</dbReference>
<dbReference type="RefSeq" id="WP_123465584.1">
    <property type="nucleotide sequence ID" value="NZ_CP120992.1"/>
</dbReference>
<keyword evidence="2 7" id="KW-0813">Transport</keyword>
<dbReference type="InterPro" id="IPR000515">
    <property type="entry name" value="MetI-like"/>
</dbReference>
<dbReference type="Proteomes" id="UP001229952">
    <property type="component" value="Chromosome"/>
</dbReference>
<evidence type="ECO:0000256" key="3">
    <source>
        <dbReference type="ARBA" id="ARBA00022475"/>
    </source>
</evidence>
<keyword evidence="5 7" id="KW-1133">Transmembrane helix</keyword>
<reference evidence="9 10" key="1">
    <citation type="submission" date="2023-03" db="EMBL/GenBank/DDBJ databases">
        <title>Isolation and description of six Streptomyces strains from soil environments, able to metabolize different microbial glucans.</title>
        <authorList>
            <person name="Widen T."/>
            <person name="Larsbrink J."/>
        </authorList>
    </citation>
    <scope>NUCLEOTIDE SEQUENCE [LARGE SCALE GENOMIC DNA]</scope>
    <source>
        <strain evidence="9 10">Mut2</strain>
    </source>
</reference>
<evidence type="ECO:0000256" key="6">
    <source>
        <dbReference type="ARBA" id="ARBA00023136"/>
    </source>
</evidence>
<proteinExistence type="inferred from homology"/>